<name>A0ABY6IPH4_9HYPH</name>
<proteinExistence type="predicted"/>
<accession>A0ABY6IPH4</accession>
<dbReference type="Proteomes" id="UP001163882">
    <property type="component" value="Chromosome"/>
</dbReference>
<sequence>MLHDQKKFPALPARFAELAPTLDGLARQAVDGITVSPERADPMFGAFAQVAGFVRSAVCIEGTVLETGLRAILVHSGAFALLPPEFRLPVIEAAQAAVRNNDNAALSAFRLDPKVYAVEHYTPDIVAVHRETGTAFLLELKRTTASYPRPILDVLEEKMMATALVTRDALLSGRRPLIVSRVEVAIVDCSDKDTRDHVIGLNGFDQLLGCPGVGDSLRYLRASFAASVQSALTALVAPDHGDAGRSFLTDTDSQEFPSENLESELDVEAHGPVTINFARKRQLARTSG</sequence>
<reference evidence="1" key="1">
    <citation type="submission" date="2022-10" db="EMBL/GenBank/DDBJ databases">
        <title>YIM 151497 complete genome.</title>
        <authorList>
            <person name="Chen X."/>
        </authorList>
    </citation>
    <scope>NUCLEOTIDE SEQUENCE</scope>
    <source>
        <strain evidence="1">YIM 151497</strain>
    </source>
</reference>
<evidence type="ECO:0000313" key="2">
    <source>
        <dbReference type="Proteomes" id="UP001163882"/>
    </source>
</evidence>
<organism evidence="1 2">
    <name type="scientific">Pelagibacterium flavum</name>
    <dbReference type="NCBI Taxonomy" id="2984530"/>
    <lineage>
        <taxon>Bacteria</taxon>
        <taxon>Pseudomonadati</taxon>
        <taxon>Pseudomonadota</taxon>
        <taxon>Alphaproteobacteria</taxon>
        <taxon>Hyphomicrobiales</taxon>
        <taxon>Devosiaceae</taxon>
        <taxon>Pelagibacterium</taxon>
    </lineage>
</organism>
<dbReference type="RefSeq" id="WP_264226119.1">
    <property type="nucleotide sequence ID" value="NZ_CP107716.1"/>
</dbReference>
<evidence type="ECO:0000313" key="1">
    <source>
        <dbReference type="EMBL" id="UYQ72488.1"/>
    </source>
</evidence>
<dbReference type="EMBL" id="CP107716">
    <property type="protein sequence ID" value="UYQ72488.1"/>
    <property type="molecule type" value="Genomic_DNA"/>
</dbReference>
<protein>
    <submittedName>
        <fullName evidence="1">Uncharacterized protein</fullName>
    </submittedName>
</protein>
<keyword evidence="2" id="KW-1185">Reference proteome</keyword>
<gene>
    <name evidence="1" type="ORF">OF122_01475</name>
</gene>